<dbReference type="InterPro" id="IPR031345">
    <property type="entry name" value="T9SS_Plug_N"/>
</dbReference>
<feature type="signal peptide" evidence="1">
    <location>
        <begin position="1"/>
        <end position="19"/>
    </location>
</feature>
<comment type="caution">
    <text evidence="3">The sequence shown here is derived from an EMBL/GenBank/DDBJ whole genome shotgun (WGS) entry which is preliminary data.</text>
</comment>
<dbReference type="InterPro" id="IPR013783">
    <property type="entry name" value="Ig-like_fold"/>
</dbReference>
<evidence type="ECO:0000313" key="3">
    <source>
        <dbReference type="EMBL" id="GGC70384.1"/>
    </source>
</evidence>
<protein>
    <submittedName>
        <fullName evidence="3">DUF5103 domain-containing protein</fullName>
    </submittedName>
</protein>
<name>A0A916XHA0_9SPHI</name>
<organism evidence="3 4">
    <name type="scientific">Pedobacter quisquiliarum</name>
    <dbReference type="NCBI Taxonomy" id="1834438"/>
    <lineage>
        <taxon>Bacteria</taxon>
        <taxon>Pseudomonadati</taxon>
        <taxon>Bacteroidota</taxon>
        <taxon>Sphingobacteriia</taxon>
        <taxon>Sphingobacteriales</taxon>
        <taxon>Sphingobacteriaceae</taxon>
        <taxon>Pedobacter</taxon>
    </lineage>
</organism>
<dbReference type="Pfam" id="PF17116">
    <property type="entry name" value="T9SS_plug_1st"/>
    <property type="match status" value="1"/>
</dbReference>
<keyword evidence="4" id="KW-1185">Reference proteome</keyword>
<sequence length="416" mass="47600">MRKLAGLLLLIVTGMHVMAQTPFSNENKIYQPQVQTVMCYNEQKEQSIPVISLKSAEKLHFSFDDLEGGSKNYWYTIVHHSSDWQPSGLSPIEYLESFSEDRIVDYDYSSNTLQKYTHYSLSLPNQQISPKISGNYLLKVYLDGDLNKPVISQRFYVTDNRLNVGMEVLPSMQVPLRSTNQKINVSLFNTGNIQNPAADVKVVVMQNQIPYAAVTTKKPSAIKPGELAYKDPFTNDFAAGNEFRKFDIRSLRVKGAQVQDIQLDSINRVTLFPDLPTTGRYVRTFDENGNFFIRNQDGRDEQTESDYANVTFQLDLRQGLTNNAVYVVGRFNNYILAPAFQLQDRSGNNKYQLTLKLKQGVYDYKYVLKDLQSGAVDETTLEGSFFETDNSYQVFVYYKKPGSRWEELIGYSQTSR</sequence>
<evidence type="ECO:0000313" key="4">
    <source>
        <dbReference type="Proteomes" id="UP000651668"/>
    </source>
</evidence>
<evidence type="ECO:0000256" key="1">
    <source>
        <dbReference type="SAM" id="SignalP"/>
    </source>
</evidence>
<reference evidence="3" key="1">
    <citation type="journal article" date="2014" name="Int. J. Syst. Evol. Microbiol.">
        <title>Complete genome sequence of Corynebacterium casei LMG S-19264T (=DSM 44701T), isolated from a smear-ripened cheese.</title>
        <authorList>
            <consortium name="US DOE Joint Genome Institute (JGI-PGF)"/>
            <person name="Walter F."/>
            <person name="Albersmeier A."/>
            <person name="Kalinowski J."/>
            <person name="Ruckert C."/>
        </authorList>
    </citation>
    <scope>NUCLEOTIDE SEQUENCE</scope>
    <source>
        <strain evidence="3">CGMCC 1.15343</strain>
    </source>
</reference>
<feature type="chain" id="PRO_5037183279" evidence="1">
    <location>
        <begin position="20"/>
        <end position="416"/>
    </location>
</feature>
<dbReference type="AlphaFoldDB" id="A0A916XHA0"/>
<dbReference type="RefSeq" id="WP_188627230.1">
    <property type="nucleotide sequence ID" value="NZ_BMIL01000008.1"/>
</dbReference>
<dbReference type="Gene3D" id="2.60.40.10">
    <property type="entry name" value="Immunoglobulins"/>
    <property type="match status" value="1"/>
</dbReference>
<keyword evidence="1" id="KW-0732">Signal</keyword>
<accession>A0A916XHA0</accession>
<dbReference type="EMBL" id="BMIL01000008">
    <property type="protein sequence ID" value="GGC70384.1"/>
    <property type="molecule type" value="Genomic_DNA"/>
</dbReference>
<gene>
    <name evidence="3" type="ORF">GCM10011387_24770</name>
</gene>
<dbReference type="Proteomes" id="UP000651668">
    <property type="component" value="Unassembled WGS sequence"/>
</dbReference>
<proteinExistence type="predicted"/>
<feature type="domain" description="Type 9 secretion system plug protein N-terminal" evidence="2">
    <location>
        <begin position="34"/>
        <end position="158"/>
    </location>
</feature>
<evidence type="ECO:0000259" key="2">
    <source>
        <dbReference type="Pfam" id="PF17116"/>
    </source>
</evidence>
<reference evidence="3" key="2">
    <citation type="submission" date="2020-09" db="EMBL/GenBank/DDBJ databases">
        <authorList>
            <person name="Sun Q."/>
            <person name="Zhou Y."/>
        </authorList>
    </citation>
    <scope>NUCLEOTIDE SEQUENCE</scope>
    <source>
        <strain evidence="3">CGMCC 1.15343</strain>
    </source>
</reference>